<keyword evidence="2" id="KW-1185">Reference proteome</keyword>
<dbReference type="Proteomes" id="UP001283361">
    <property type="component" value="Unassembled WGS sequence"/>
</dbReference>
<comment type="caution">
    <text evidence="1">The sequence shown here is derived from an EMBL/GenBank/DDBJ whole genome shotgun (WGS) entry which is preliminary data.</text>
</comment>
<proteinExistence type="predicted"/>
<evidence type="ECO:0000313" key="1">
    <source>
        <dbReference type="EMBL" id="KAK3779064.1"/>
    </source>
</evidence>
<sequence length="68" mass="7516">MRTDGVTSFLGQSMLGYRVGSHTASPLLPVERMLGPAGSRAPENARASRKLYVKRSCLSISQLWIMMF</sequence>
<organism evidence="1 2">
    <name type="scientific">Elysia crispata</name>
    <name type="common">lettuce slug</name>
    <dbReference type="NCBI Taxonomy" id="231223"/>
    <lineage>
        <taxon>Eukaryota</taxon>
        <taxon>Metazoa</taxon>
        <taxon>Spiralia</taxon>
        <taxon>Lophotrochozoa</taxon>
        <taxon>Mollusca</taxon>
        <taxon>Gastropoda</taxon>
        <taxon>Heterobranchia</taxon>
        <taxon>Euthyneura</taxon>
        <taxon>Panpulmonata</taxon>
        <taxon>Sacoglossa</taxon>
        <taxon>Placobranchoidea</taxon>
        <taxon>Plakobranchidae</taxon>
        <taxon>Elysia</taxon>
    </lineage>
</organism>
<dbReference type="AlphaFoldDB" id="A0AAE1A0D7"/>
<reference evidence="1" key="1">
    <citation type="journal article" date="2023" name="G3 (Bethesda)">
        <title>A reference genome for the long-term kleptoplast-retaining sea slug Elysia crispata morphotype clarki.</title>
        <authorList>
            <person name="Eastman K.E."/>
            <person name="Pendleton A.L."/>
            <person name="Shaikh M.A."/>
            <person name="Suttiyut T."/>
            <person name="Ogas R."/>
            <person name="Tomko P."/>
            <person name="Gavelis G."/>
            <person name="Widhalm J.R."/>
            <person name="Wisecaver J.H."/>
        </authorList>
    </citation>
    <scope>NUCLEOTIDE SEQUENCE</scope>
    <source>
        <strain evidence="1">ECLA1</strain>
    </source>
</reference>
<dbReference type="EMBL" id="JAWDGP010002885">
    <property type="protein sequence ID" value="KAK3779064.1"/>
    <property type="molecule type" value="Genomic_DNA"/>
</dbReference>
<protein>
    <submittedName>
        <fullName evidence="1">Uncharacterized protein</fullName>
    </submittedName>
</protein>
<accession>A0AAE1A0D7</accession>
<name>A0AAE1A0D7_9GAST</name>
<evidence type="ECO:0000313" key="2">
    <source>
        <dbReference type="Proteomes" id="UP001283361"/>
    </source>
</evidence>
<gene>
    <name evidence="1" type="ORF">RRG08_053487</name>
</gene>